<dbReference type="FunFam" id="1.20.120.1750:FF:000001">
    <property type="entry name" value="RBR-type E3 ubiquitin transferase"/>
    <property type="match status" value="1"/>
</dbReference>
<dbReference type="Gene3D" id="3.30.40.10">
    <property type="entry name" value="Zinc/RING finger domain, C3HC4 (zinc finger)"/>
    <property type="match status" value="1"/>
</dbReference>
<feature type="compositionally biased region" description="Low complexity" evidence="10">
    <location>
        <begin position="677"/>
        <end position="697"/>
    </location>
</feature>
<feature type="transmembrane region" description="Helical" evidence="11">
    <location>
        <begin position="406"/>
        <end position="437"/>
    </location>
</feature>
<keyword evidence="11" id="KW-0812">Transmembrane</keyword>
<feature type="compositionally biased region" description="Polar residues" evidence="10">
    <location>
        <begin position="81"/>
        <end position="104"/>
    </location>
</feature>
<reference evidence="14" key="1">
    <citation type="submission" date="2021-05" db="EMBL/GenBank/DDBJ databases">
        <authorList>
            <person name="Alioto T."/>
            <person name="Alioto T."/>
            <person name="Gomez Garrido J."/>
        </authorList>
    </citation>
    <scope>NUCLEOTIDE SEQUENCE</scope>
</reference>
<evidence type="ECO:0000256" key="4">
    <source>
        <dbReference type="ARBA" id="ARBA00022723"/>
    </source>
</evidence>
<keyword evidence="4" id="KW-0479">Metal-binding</keyword>
<dbReference type="InterPro" id="IPR044066">
    <property type="entry name" value="TRIAD_supradom"/>
</dbReference>
<feature type="compositionally biased region" description="Acidic residues" evidence="10">
    <location>
        <begin position="764"/>
        <end position="773"/>
    </location>
</feature>
<dbReference type="GO" id="GO:0016567">
    <property type="term" value="P:protein ubiquitination"/>
    <property type="evidence" value="ECO:0007669"/>
    <property type="project" value="InterPro"/>
</dbReference>
<evidence type="ECO:0000256" key="11">
    <source>
        <dbReference type="SAM" id="Phobius"/>
    </source>
</evidence>
<feature type="compositionally biased region" description="Low complexity" evidence="10">
    <location>
        <begin position="774"/>
        <end position="784"/>
    </location>
</feature>
<dbReference type="PROSITE" id="PS51873">
    <property type="entry name" value="TRIAD"/>
    <property type="match status" value="1"/>
</dbReference>
<evidence type="ECO:0000259" key="12">
    <source>
        <dbReference type="PROSITE" id="PS50089"/>
    </source>
</evidence>
<dbReference type="EC" id="2.3.2.31" evidence="2"/>
<comment type="catalytic activity">
    <reaction evidence="1">
        <text>[E2 ubiquitin-conjugating enzyme]-S-ubiquitinyl-L-cysteine + [acceptor protein]-L-lysine = [E2 ubiquitin-conjugating enzyme]-L-cysteine + [acceptor protein]-N(6)-ubiquitinyl-L-lysine.</text>
        <dbReference type="EC" id="2.3.2.31"/>
    </reaction>
</comment>
<keyword evidence="11" id="KW-0472">Membrane</keyword>
<evidence type="ECO:0000256" key="1">
    <source>
        <dbReference type="ARBA" id="ARBA00001798"/>
    </source>
</evidence>
<feature type="compositionally biased region" description="Basic and acidic residues" evidence="10">
    <location>
        <begin position="665"/>
        <end position="675"/>
    </location>
</feature>
<dbReference type="InterPro" id="IPR013083">
    <property type="entry name" value="Znf_RING/FYVE/PHD"/>
</dbReference>
<feature type="region of interest" description="Disordered" evidence="10">
    <location>
        <begin position="825"/>
        <end position="850"/>
    </location>
</feature>
<dbReference type="InterPro" id="IPR002867">
    <property type="entry name" value="IBR_dom"/>
</dbReference>
<dbReference type="GO" id="GO:0061630">
    <property type="term" value="F:ubiquitin protein ligase activity"/>
    <property type="evidence" value="ECO:0007669"/>
    <property type="project" value="UniProtKB-EC"/>
</dbReference>
<feature type="domain" description="RING-type" evidence="13">
    <location>
        <begin position="133"/>
        <end position="343"/>
    </location>
</feature>
<keyword evidence="8" id="KW-0862">Zinc</keyword>
<evidence type="ECO:0000259" key="13">
    <source>
        <dbReference type="PROSITE" id="PS51873"/>
    </source>
</evidence>
<evidence type="ECO:0000313" key="14">
    <source>
        <dbReference type="EMBL" id="CAG6464987.1"/>
    </source>
</evidence>
<organism evidence="14">
    <name type="scientific">Culex pipiens</name>
    <name type="common">House mosquito</name>
    <dbReference type="NCBI Taxonomy" id="7175"/>
    <lineage>
        <taxon>Eukaryota</taxon>
        <taxon>Metazoa</taxon>
        <taxon>Ecdysozoa</taxon>
        <taxon>Arthropoda</taxon>
        <taxon>Hexapoda</taxon>
        <taxon>Insecta</taxon>
        <taxon>Pterygota</taxon>
        <taxon>Neoptera</taxon>
        <taxon>Endopterygota</taxon>
        <taxon>Diptera</taxon>
        <taxon>Nematocera</taxon>
        <taxon>Culicoidea</taxon>
        <taxon>Culicidae</taxon>
        <taxon>Culicinae</taxon>
        <taxon>Culicini</taxon>
        <taxon>Culex</taxon>
        <taxon>Culex</taxon>
    </lineage>
</organism>
<proteinExistence type="predicted"/>
<dbReference type="EMBL" id="HBUE01052120">
    <property type="protein sequence ID" value="CAG6464987.1"/>
    <property type="molecule type" value="Transcribed_RNA"/>
</dbReference>
<dbReference type="SUPFAM" id="SSF57850">
    <property type="entry name" value="RING/U-box"/>
    <property type="match status" value="3"/>
</dbReference>
<feature type="transmembrane region" description="Helical" evidence="11">
    <location>
        <begin position="353"/>
        <end position="386"/>
    </location>
</feature>
<feature type="region of interest" description="Disordered" evidence="10">
    <location>
        <begin position="25"/>
        <end position="133"/>
    </location>
</feature>
<dbReference type="GO" id="GO:0008270">
    <property type="term" value="F:zinc ion binding"/>
    <property type="evidence" value="ECO:0007669"/>
    <property type="project" value="UniProtKB-KW"/>
</dbReference>
<dbReference type="Gene3D" id="2.20.25.20">
    <property type="match status" value="1"/>
</dbReference>
<dbReference type="CDD" id="cd20355">
    <property type="entry name" value="Rcat_RBR_RNF19"/>
    <property type="match status" value="1"/>
</dbReference>
<name>A0A8D8AXF2_CULPI</name>
<feature type="compositionally biased region" description="Low complexity" evidence="10">
    <location>
        <begin position="105"/>
        <end position="132"/>
    </location>
</feature>
<evidence type="ECO:0000256" key="7">
    <source>
        <dbReference type="ARBA" id="ARBA00022786"/>
    </source>
</evidence>
<feature type="region of interest" description="Disordered" evidence="10">
    <location>
        <begin position="731"/>
        <end position="801"/>
    </location>
</feature>
<sequence length="850" mass="89495">MRRTSRNSFNFDFSLRRLLLQGARAARGSPPLGQRLCDVEKGGGSGGGGSGSGGGGPSGSKHHDKHGGSSGGSNKHNSDSTSQHSANSPGNLDRGTSTSKLTPNSHKSSSSLQSKSTAGSGSAAGATAGAGKSPEECPLCYDTVPVGQEFYALLNCKHYACRSCLENYLRIEISESRTDISCPQCPESMHPTDIQTLLKASPAAITKYEDFMVRRVLLADPDSRWCPGPDCSYAVVATGCASCPRIRCERPGCDVQFCYHCKAEWHPDQTCDAARASRQSPTRAPSEDDIKPCPRCQVLIVKMDDGSCNHMVCAICGSEFCWLCMKEISDLHYLSPSGCTFWGKKPWSRKKKLLWQLGTLVGAPLGIALVAGIAVPAMIIGIPVWVGRKIHTRYKTAGKHKRNFAVLGGVTASVIVSPVLAGLAVAIGVPILLFYVYGVVPVSLCRAGCGEGTRFEFDEEEDNGSRNHDATSVDAVSRIGATSIGEVSLSVASGSHLGVSSQHSNYGVVTNPSTRESTTALAGSITGHRLEVQADISTSETASAVTCVSEKSGNTLNDTASTKALAGSILSYRAYQMASDSACFSASEDGGSSERVRFDSNVCYVIDGGGVATSMAATASGAGKEGGPSTASGGKKDTCDIWYTVPLDQDTAADKASLGSGRSFRSSERSFRDDFDSTSLSSAHTNTGTATTSSHHSHVAIAAATNPAVGAAAAATTSGTSKHQRMNAFGTRIPKLGTGPHQHRTLSMDSTTGSYNIPENVSLEQEEQEELEQQEQQQQHQQQQSSPALPNVVGVAAEEEKEKVDNVVAPIVEPKSRRTHILRNLFFAQSGSPGNDGHQQHQGDSSKTAA</sequence>
<feature type="domain" description="RING-type" evidence="12">
    <location>
        <begin position="137"/>
        <end position="185"/>
    </location>
</feature>
<evidence type="ECO:0000256" key="8">
    <source>
        <dbReference type="ARBA" id="ARBA00022833"/>
    </source>
</evidence>
<dbReference type="InterPro" id="IPR031127">
    <property type="entry name" value="E3_UB_ligase_RBR"/>
</dbReference>
<keyword evidence="6 9" id="KW-0863">Zinc-finger</keyword>
<dbReference type="Pfam" id="PF22191">
    <property type="entry name" value="IBR_1"/>
    <property type="match status" value="1"/>
</dbReference>
<keyword evidence="7" id="KW-0833">Ubl conjugation pathway</keyword>
<evidence type="ECO:0000256" key="9">
    <source>
        <dbReference type="PROSITE-ProRule" id="PRU00175"/>
    </source>
</evidence>
<dbReference type="InterPro" id="IPR001841">
    <property type="entry name" value="Znf_RING"/>
</dbReference>
<evidence type="ECO:0000256" key="6">
    <source>
        <dbReference type="ARBA" id="ARBA00022771"/>
    </source>
</evidence>
<dbReference type="FunFam" id="3.30.40.10:FF:000856">
    <property type="entry name" value="RBR-type E3 ubiquitin transferase"/>
    <property type="match status" value="1"/>
</dbReference>
<feature type="compositionally biased region" description="Gly residues" evidence="10">
    <location>
        <begin position="42"/>
        <end position="58"/>
    </location>
</feature>
<evidence type="ECO:0000256" key="10">
    <source>
        <dbReference type="SAM" id="MobiDB-lite"/>
    </source>
</evidence>
<accession>A0A8D8AXF2</accession>
<dbReference type="PANTHER" id="PTHR11685">
    <property type="entry name" value="RBR FAMILY RING FINGER AND IBR DOMAIN-CONTAINING"/>
    <property type="match status" value="1"/>
</dbReference>
<dbReference type="AlphaFoldDB" id="A0A8D8AXF2"/>
<feature type="region of interest" description="Disordered" evidence="10">
    <location>
        <begin position="654"/>
        <end position="697"/>
    </location>
</feature>
<feature type="compositionally biased region" description="Polar residues" evidence="10">
    <location>
        <begin position="840"/>
        <end position="850"/>
    </location>
</feature>
<dbReference type="Pfam" id="PF01485">
    <property type="entry name" value="IBR"/>
    <property type="match status" value="1"/>
</dbReference>
<dbReference type="CDD" id="cd20338">
    <property type="entry name" value="BRcat_RBR_RNF19"/>
    <property type="match status" value="1"/>
</dbReference>
<keyword evidence="11" id="KW-1133">Transmembrane helix</keyword>
<evidence type="ECO:0000256" key="5">
    <source>
        <dbReference type="ARBA" id="ARBA00022737"/>
    </source>
</evidence>
<evidence type="ECO:0000256" key="2">
    <source>
        <dbReference type="ARBA" id="ARBA00012251"/>
    </source>
</evidence>
<dbReference type="SMART" id="SM00647">
    <property type="entry name" value="IBR"/>
    <property type="match status" value="2"/>
</dbReference>
<dbReference type="PROSITE" id="PS50089">
    <property type="entry name" value="ZF_RING_2"/>
    <property type="match status" value="1"/>
</dbReference>
<dbReference type="Gene3D" id="1.20.120.1750">
    <property type="match status" value="1"/>
</dbReference>
<feature type="compositionally biased region" description="Polar residues" evidence="10">
    <location>
        <begin position="745"/>
        <end position="763"/>
    </location>
</feature>
<evidence type="ECO:0000256" key="3">
    <source>
        <dbReference type="ARBA" id="ARBA00022679"/>
    </source>
</evidence>
<keyword evidence="3" id="KW-0808">Transferase</keyword>
<protein>
    <recommendedName>
        <fullName evidence="2">RBR-type E3 ubiquitin transferase</fullName>
        <ecNumber evidence="2">2.3.2.31</ecNumber>
    </recommendedName>
</protein>
<dbReference type="SMART" id="SM00184">
    <property type="entry name" value="RING"/>
    <property type="match status" value="1"/>
</dbReference>
<keyword evidence="5" id="KW-0677">Repeat</keyword>